<accession>A0A397J4Z2</accession>
<dbReference type="AlphaFoldDB" id="A0A397J4Z2"/>
<proteinExistence type="predicted"/>
<organism evidence="1 2">
    <name type="scientific">Diversispora epigaea</name>
    <dbReference type="NCBI Taxonomy" id="1348612"/>
    <lineage>
        <taxon>Eukaryota</taxon>
        <taxon>Fungi</taxon>
        <taxon>Fungi incertae sedis</taxon>
        <taxon>Mucoromycota</taxon>
        <taxon>Glomeromycotina</taxon>
        <taxon>Glomeromycetes</taxon>
        <taxon>Diversisporales</taxon>
        <taxon>Diversisporaceae</taxon>
        <taxon>Diversispora</taxon>
    </lineage>
</organism>
<sequence length="1002" mass="116349">MTKRRELVVTLISSGKLDPELHYGPFSRSWWFIPSIKKDNNIEMMYPIRIGMKTQVEINGKNFITQILKGNRVSNYSLVTLISSGKLDPELHYGPFSRSWWFIPSIKKDNNIEMMYPIRIGMKTQVEINGKNFITQILKGNRVSVNQPGYVSQCDFDSSEIEDNPTNAITSIYRQIFKTKTKISGSIVMGFDNESIIAELLYNIEFHPYMINIENKLSVMVFGSGISKNEGWMGAGEGYMASFIYIFRKERCLFVQKFIKNNSIVEIWNNDIKILDFKSNSPENVWCKIGILEKFRGTHLFGLEYAYTQSILQQLSIPRCQPSQWCDEDIMNSLYKYHLKKQTIANVNWLQLFKEWESCGNIIEINTALDRLYPKKYKFTDRELQAWNSMLKAAGCINITPFNNNISKYKFWTRSSDPEVDKKILSNLYNLGFLNPYPSNIQNPVKIFWESFKECLAINKKGSNGIQRILSIIANKFSYKELQNKLGISSNTINMARKYAILNGPGGQQIDKPKITYNPPLSEEIENQFQAFFLDKSNVTMSSYKVDPKTNRPILYLLDQKEALWKRFLKNYPNGMKRTTFMTRIADGPYRYREDLGGLCSICAEYGYETFDDLIKIIKLHIENNLIQNKLLQDVKQIRCHMKREYVRELIVKNNGQIEYDECIDHCLPFAFVQANLLKLDKDGAILIVDYKMRILPKSARETKSEFFGKKGWTLHSILMYTKQENDEKLNIAAFDHWSTDTKQDAWFTASSLHAVFEIMSNKPKWIILISDNGPHYHNTEMMLIMAHWKEWYDIEVREWIFLEAGEAKTAIDSHHAQITHAIKRYVRIGFEIKEGNDIEKAIKDLRAQIEKLSKSETIKPKPTLSTTINSQSTWIVPISNFDTNSKHTKIDTLSNENHEGNINTEKNFTIDIEFQLMSGWALKANQKFGKRDNANKSDRYTAHDMLSELNDMATSEELDPEIIPKVETIENWIGRYSAACKREMAAIVLERQEQMNCDISK</sequence>
<dbReference type="Proteomes" id="UP000266861">
    <property type="component" value="Unassembled WGS sequence"/>
</dbReference>
<protein>
    <submittedName>
        <fullName evidence="1">Uncharacterized protein</fullName>
    </submittedName>
</protein>
<gene>
    <name evidence="1" type="ORF">Glove_137g58</name>
</gene>
<keyword evidence="2" id="KW-1185">Reference proteome</keyword>
<comment type="caution">
    <text evidence="1">The sequence shown here is derived from an EMBL/GenBank/DDBJ whole genome shotgun (WGS) entry which is preliminary data.</text>
</comment>
<dbReference type="EMBL" id="PQFF01000128">
    <property type="protein sequence ID" value="RHZ80294.1"/>
    <property type="molecule type" value="Genomic_DNA"/>
</dbReference>
<reference evidence="1 2" key="1">
    <citation type="submission" date="2018-08" db="EMBL/GenBank/DDBJ databases">
        <title>Genome and evolution of the arbuscular mycorrhizal fungus Diversispora epigaea (formerly Glomus versiforme) and its bacterial endosymbionts.</title>
        <authorList>
            <person name="Sun X."/>
            <person name="Fei Z."/>
            <person name="Harrison M."/>
        </authorList>
    </citation>
    <scope>NUCLEOTIDE SEQUENCE [LARGE SCALE GENOMIC DNA]</scope>
    <source>
        <strain evidence="1 2">IT104</strain>
    </source>
</reference>
<evidence type="ECO:0000313" key="1">
    <source>
        <dbReference type="EMBL" id="RHZ80294.1"/>
    </source>
</evidence>
<evidence type="ECO:0000313" key="2">
    <source>
        <dbReference type="Proteomes" id="UP000266861"/>
    </source>
</evidence>
<name>A0A397J4Z2_9GLOM</name>
<dbReference type="OrthoDB" id="2438612at2759"/>